<accession>A0A243WFN5</accession>
<organism evidence="1 2">
    <name type="scientific">Hymenobacter crusticola</name>
    <dbReference type="NCBI Taxonomy" id="1770526"/>
    <lineage>
        <taxon>Bacteria</taxon>
        <taxon>Pseudomonadati</taxon>
        <taxon>Bacteroidota</taxon>
        <taxon>Cytophagia</taxon>
        <taxon>Cytophagales</taxon>
        <taxon>Hymenobacteraceae</taxon>
        <taxon>Hymenobacter</taxon>
    </lineage>
</organism>
<proteinExistence type="predicted"/>
<reference evidence="1 2" key="1">
    <citation type="submission" date="2017-01" db="EMBL/GenBank/DDBJ databases">
        <title>A new Hymenobacter.</title>
        <authorList>
            <person name="Liang Y."/>
            <person name="Feng F."/>
        </authorList>
    </citation>
    <scope>NUCLEOTIDE SEQUENCE [LARGE SCALE GENOMIC DNA]</scope>
    <source>
        <strain evidence="1">MIMBbqt21</strain>
    </source>
</reference>
<sequence>MTIPPAFELPGEAALPLELLTTLPRIGQSGIMVLRLLYDACGENIINLAWGTSTPPPRRKRPPHFSWCPPVEAFSTVKVNKIPSVVAMLRGV</sequence>
<evidence type="ECO:0000313" key="2">
    <source>
        <dbReference type="Proteomes" id="UP000194873"/>
    </source>
</evidence>
<evidence type="ECO:0000313" key="1">
    <source>
        <dbReference type="EMBL" id="OUJ74553.1"/>
    </source>
</evidence>
<name>A0A243WFN5_9BACT</name>
<dbReference type="EMBL" id="MTSE01000003">
    <property type="protein sequence ID" value="OUJ74553.1"/>
    <property type="molecule type" value="Genomic_DNA"/>
</dbReference>
<dbReference type="Proteomes" id="UP000194873">
    <property type="component" value="Unassembled WGS sequence"/>
</dbReference>
<dbReference type="AlphaFoldDB" id="A0A243WFN5"/>
<protein>
    <submittedName>
        <fullName evidence="1">Uncharacterized protein</fullName>
    </submittedName>
</protein>
<comment type="caution">
    <text evidence="1">The sequence shown here is derived from an EMBL/GenBank/DDBJ whole genome shotgun (WGS) entry which is preliminary data.</text>
</comment>
<dbReference type="RefSeq" id="WP_143436400.1">
    <property type="nucleotide sequence ID" value="NZ_MTSE01000003.1"/>
</dbReference>
<keyword evidence="2" id="KW-1185">Reference proteome</keyword>
<gene>
    <name evidence="1" type="ORF">BXP70_07170</name>
</gene>